<dbReference type="EMBL" id="UXSR01000567">
    <property type="protein sequence ID" value="VDD76948.1"/>
    <property type="molecule type" value="Genomic_DNA"/>
</dbReference>
<dbReference type="GO" id="GO:0006897">
    <property type="term" value="P:endocytosis"/>
    <property type="evidence" value="ECO:0007669"/>
    <property type="project" value="InterPro"/>
</dbReference>
<accession>A0A0R3U7X9</accession>
<dbReference type="Pfam" id="PF07651">
    <property type="entry name" value="ANTH"/>
    <property type="match status" value="1"/>
</dbReference>
<evidence type="ECO:0000259" key="1">
    <source>
        <dbReference type="PROSITE" id="PS50942"/>
    </source>
</evidence>
<protein>
    <submittedName>
        <fullName evidence="4">ENTH domain-containing protein</fullName>
    </submittedName>
</protein>
<dbReference type="STRING" id="53468.A0A0R3U7X9"/>
<name>A0A0R3U7X9_MESCO</name>
<dbReference type="InterPro" id="IPR011417">
    <property type="entry name" value="ANTH_dom"/>
</dbReference>
<keyword evidence="3" id="KW-1185">Reference proteome</keyword>
<dbReference type="GO" id="GO:0051015">
    <property type="term" value="F:actin filament binding"/>
    <property type="evidence" value="ECO:0007669"/>
    <property type="project" value="TreeGrafter"/>
</dbReference>
<dbReference type="Gene3D" id="1.25.40.90">
    <property type="match status" value="1"/>
</dbReference>
<feature type="domain" description="ENTH" evidence="1">
    <location>
        <begin position="1"/>
        <end position="132"/>
    </location>
</feature>
<evidence type="ECO:0000313" key="4">
    <source>
        <dbReference type="WBParaSite" id="MCOS_0000295001-mRNA-1"/>
    </source>
</evidence>
<dbReference type="PANTHER" id="PTHR10407">
    <property type="entry name" value="HUNTINGTIN INTERACTING PROTEIN 1"/>
    <property type="match status" value="1"/>
</dbReference>
<dbReference type="SUPFAM" id="SSF48464">
    <property type="entry name" value="ENTH/VHS domain"/>
    <property type="match status" value="1"/>
</dbReference>
<evidence type="ECO:0000313" key="3">
    <source>
        <dbReference type="Proteomes" id="UP000267029"/>
    </source>
</evidence>
<dbReference type="GO" id="GO:0035615">
    <property type="term" value="F:clathrin adaptor activity"/>
    <property type="evidence" value="ECO:0007669"/>
    <property type="project" value="TreeGrafter"/>
</dbReference>
<dbReference type="WBParaSite" id="MCOS_0000295001-mRNA-1">
    <property type="protein sequence ID" value="MCOS_0000295001-mRNA-1"/>
    <property type="gene ID" value="MCOS_0000295001"/>
</dbReference>
<dbReference type="InterPro" id="IPR008942">
    <property type="entry name" value="ENTH_VHS"/>
</dbReference>
<dbReference type="GO" id="GO:0043325">
    <property type="term" value="F:phosphatidylinositol-3,4-bisphosphate binding"/>
    <property type="evidence" value="ECO:0007669"/>
    <property type="project" value="TreeGrafter"/>
</dbReference>
<reference evidence="4" key="1">
    <citation type="submission" date="2017-02" db="UniProtKB">
        <authorList>
            <consortium name="WormBaseParasite"/>
        </authorList>
    </citation>
    <scope>IDENTIFICATION</scope>
</reference>
<dbReference type="AlphaFoldDB" id="A0A0R3U7X9"/>
<gene>
    <name evidence="2" type="ORF">MCOS_LOCUS2951</name>
</gene>
<dbReference type="InterPro" id="IPR030224">
    <property type="entry name" value="Sla2_fam"/>
</dbReference>
<dbReference type="GO" id="GO:0007015">
    <property type="term" value="P:actin filament organization"/>
    <property type="evidence" value="ECO:0007669"/>
    <property type="project" value="TreeGrafter"/>
</dbReference>
<reference evidence="2 3" key="2">
    <citation type="submission" date="2018-10" db="EMBL/GenBank/DDBJ databases">
        <authorList>
            <consortium name="Pathogen Informatics"/>
        </authorList>
    </citation>
    <scope>NUCLEOTIDE SEQUENCE [LARGE SCALE GENOMIC DNA]</scope>
</reference>
<dbReference type="Proteomes" id="UP000267029">
    <property type="component" value="Unassembled WGS sequence"/>
</dbReference>
<proteinExistence type="predicted"/>
<dbReference type="GO" id="GO:0030864">
    <property type="term" value="C:cortical actin cytoskeleton"/>
    <property type="evidence" value="ECO:0007669"/>
    <property type="project" value="TreeGrafter"/>
</dbReference>
<organism evidence="4">
    <name type="scientific">Mesocestoides corti</name>
    <name type="common">Flatworm</name>
    <dbReference type="NCBI Taxonomy" id="53468"/>
    <lineage>
        <taxon>Eukaryota</taxon>
        <taxon>Metazoa</taxon>
        <taxon>Spiralia</taxon>
        <taxon>Lophotrochozoa</taxon>
        <taxon>Platyhelminthes</taxon>
        <taxon>Cestoda</taxon>
        <taxon>Eucestoda</taxon>
        <taxon>Cyclophyllidea</taxon>
        <taxon>Mesocestoididae</taxon>
        <taxon>Mesocestoides</taxon>
    </lineage>
</organism>
<dbReference type="GO" id="GO:0048268">
    <property type="term" value="P:clathrin coat assembly"/>
    <property type="evidence" value="ECO:0007669"/>
    <property type="project" value="TreeGrafter"/>
</dbReference>
<dbReference type="GO" id="GO:0032051">
    <property type="term" value="F:clathrin light chain binding"/>
    <property type="evidence" value="ECO:0007669"/>
    <property type="project" value="TreeGrafter"/>
</dbReference>
<dbReference type="GO" id="GO:0080025">
    <property type="term" value="F:phosphatidylinositol-3,5-bisphosphate binding"/>
    <property type="evidence" value="ECO:0007669"/>
    <property type="project" value="TreeGrafter"/>
</dbReference>
<dbReference type="InterPro" id="IPR013809">
    <property type="entry name" value="ENTH"/>
</dbReference>
<dbReference type="GO" id="GO:0030136">
    <property type="term" value="C:clathrin-coated vesicle"/>
    <property type="evidence" value="ECO:0007669"/>
    <property type="project" value="TreeGrafter"/>
</dbReference>
<dbReference type="PANTHER" id="PTHR10407:SF15">
    <property type="entry name" value="HUNTINGTIN INTERACTING PROTEIN 1"/>
    <property type="match status" value="1"/>
</dbReference>
<dbReference type="OrthoDB" id="6119533at2759"/>
<sequence>MQKAINPQETPPKPKHVRAIILETHQQRSSSFLYPAVRELQVLSNQVCCWKFLIVLHKVMRSGHSEVRAVYFINCILGYSLCSPKVVCSLYNSRAFVIFDKILTHSASEMASTAACRSVQIKYLSFPEQIFM</sequence>
<dbReference type="PROSITE" id="PS50942">
    <property type="entry name" value="ENTH"/>
    <property type="match status" value="1"/>
</dbReference>
<evidence type="ECO:0000313" key="2">
    <source>
        <dbReference type="EMBL" id="VDD76948.1"/>
    </source>
</evidence>